<proteinExistence type="predicted"/>
<feature type="region of interest" description="Disordered" evidence="1">
    <location>
        <begin position="1"/>
        <end position="20"/>
    </location>
</feature>
<evidence type="ECO:0000313" key="3">
    <source>
        <dbReference type="Proteomes" id="UP001165190"/>
    </source>
</evidence>
<name>A0A9W7HDZ4_HIBTR</name>
<accession>A0A9W7HDZ4</accession>
<organism evidence="2 3">
    <name type="scientific">Hibiscus trionum</name>
    <name type="common">Flower of an hour</name>
    <dbReference type="NCBI Taxonomy" id="183268"/>
    <lineage>
        <taxon>Eukaryota</taxon>
        <taxon>Viridiplantae</taxon>
        <taxon>Streptophyta</taxon>
        <taxon>Embryophyta</taxon>
        <taxon>Tracheophyta</taxon>
        <taxon>Spermatophyta</taxon>
        <taxon>Magnoliopsida</taxon>
        <taxon>eudicotyledons</taxon>
        <taxon>Gunneridae</taxon>
        <taxon>Pentapetalae</taxon>
        <taxon>rosids</taxon>
        <taxon>malvids</taxon>
        <taxon>Malvales</taxon>
        <taxon>Malvaceae</taxon>
        <taxon>Malvoideae</taxon>
        <taxon>Hibiscus</taxon>
    </lineage>
</organism>
<feature type="compositionally biased region" description="Basic residues" evidence="1">
    <location>
        <begin position="151"/>
        <end position="160"/>
    </location>
</feature>
<feature type="region of interest" description="Disordered" evidence="1">
    <location>
        <begin position="143"/>
        <end position="170"/>
    </location>
</feature>
<dbReference type="PANTHER" id="PTHR31903">
    <property type="entry name" value="F12F1.11-RELATED"/>
    <property type="match status" value="1"/>
</dbReference>
<evidence type="ECO:0000313" key="2">
    <source>
        <dbReference type="EMBL" id="GMI75143.1"/>
    </source>
</evidence>
<gene>
    <name evidence="2" type="ORF">HRI_001183600</name>
</gene>
<dbReference type="EMBL" id="BSYR01000011">
    <property type="protein sequence ID" value="GMI75143.1"/>
    <property type="molecule type" value="Genomic_DNA"/>
</dbReference>
<dbReference type="AlphaFoldDB" id="A0A9W7HDZ4"/>
<comment type="caution">
    <text evidence="2">The sequence shown here is derived from an EMBL/GenBank/DDBJ whole genome shotgun (WGS) entry which is preliminary data.</text>
</comment>
<keyword evidence="3" id="KW-1185">Reference proteome</keyword>
<dbReference type="OrthoDB" id="1937859at2759"/>
<dbReference type="PANTHER" id="PTHR31903:SF4">
    <property type="entry name" value="OS11G0490300 PROTEIN"/>
    <property type="match status" value="1"/>
</dbReference>
<dbReference type="Proteomes" id="UP001165190">
    <property type="component" value="Unassembled WGS sequence"/>
</dbReference>
<reference evidence="2" key="1">
    <citation type="submission" date="2023-05" db="EMBL/GenBank/DDBJ databases">
        <title>Genome and transcriptome analyses reveal genes involved in the formation of fine ridges on petal epidermal cells in Hibiscus trionum.</title>
        <authorList>
            <person name="Koshimizu S."/>
            <person name="Masuda S."/>
            <person name="Ishii T."/>
            <person name="Shirasu K."/>
            <person name="Hoshino A."/>
            <person name="Arita M."/>
        </authorList>
    </citation>
    <scope>NUCLEOTIDE SEQUENCE</scope>
    <source>
        <strain evidence="2">Hamamatsu line</strain>
    </source>
</reference>
<sequence length="271" mass="29817">MKLKNKGKVHPSPSPSSSSFAGEDHLSILNLLPAAILVLASVLSLDDREVLAYMITRSLQTTTTNNPSLISRDSSSKKRSSKKHPPPPDAVKSAHKGGGSSPHKPPVSDCDCFDCYTSYWFRWDSSPNRELIHQVIEAFEDHLTNGESPKPSKKNARLKRRDANSKTVTRVPDSPVVAIPGQPEQEVPDLKSSAEEAQIITDVVVSTEKNVEEESADVVEMTDDFPVPEEADVEVRTPPRTSNHKGLARKVLPDVLGLFNSRLWGLWNPNV</sequence>
<protein>
    <submittedName>
        <fullName evidence="2">Uncharacterized protein</fullName>
    </submittedName>
</protein>
<evidence type="ECO:0000256" key="1">
    <source>
        <dbReference type="SAM" id="MobiDB-lite"/>
    </source>
</evidence>
<feature type="region of interest" description="Disordered" evidence="1">
    <location>
        <begin position="64"/>
        <end position="106"/>
    </location>
</feature>